<dbReference type="EMBL" id="LAYJ01000133">
    <property type="protein sequence ID" value="KKI49428.1"/>
    <property type="molecule type" value="Genomic_DNA"/>
</dbReference>
<organism evidence="9 10">
    <name type="scientific">Christensenella hongkongensis</name>
    <dbReference type="NCBI Taxonomy" id="270498"/>
    <lineage>
        <taxon>Bacteria</taxon>
        <taxon>Bacillati</taxon>
        <taxon>Bacillota</taxon>
        <taxon>Clostridia</taxon>
        <taxon>Christensenellales</taxon>
        <taxon>Christensenellaceae</taxon>
        <taxon>Christensenella</taxon>
    </lineage>
</organism>
<dbReference type="InterPro" id="IPR000223">
    <property type="entry name" value="Pept_S26A_signal_pept_1"/>
</dbReference>
<dbReference type="InterPro" id="IPR019533">
    <property type="entry name" value="Peptidase_S26"/>
</dbReference>
<dbReference type="PROSITE" id="PS00761">
    <property type="entry name" value="SPASE_I_3"/>
    <property type="match status" value="1"/>
</dbReference>
<evidence type="ECO:0000256" key="6">
    <source>
        <dbReference type="PIRSR" id="PIRSR600223-1"/>
    </source>
</evidence>
<dbReference type="PRINTS" id="PR00727">
    <property type="entry name" value="LEADERPTASE"/>
</dbReference>
<keyword evidence="7" id="KW-0645">Protease</keyword>
<feature type="domain" description="Peptidase S26" evidence="8">
    <location>
        <begin position="22"/>
        <end position="174"/>
    </location>
</feature>
<dbReference type="PROSITE" id="PS00760">
    <property type="entry name" value="SPASE_I_2"/>
    <property type="match status" value="1"/>
</dbReference>
<comment type="similarity">
    <text evidence="3 7">Belongs to the peptidase S26 family.</text>
</comment>
<dbReference type="Gene3D" id="2.10.109.10">
    <property type="entry name" value="Umud Fragment, subunit A"/>
    <property type="match status" value="1"/>
</dbReference>
<protein>
    <recommendedName>
        <fullName evidence="4 7">Signal peptidase I</fullName>
        <ecNumber evidence="4 7">3.4.21.89</ecNumber>
    </recommendedName>
</protein>
<dbReference type="AlphaFoldDB" id="A0A0M2NAZ8"/>
<keyword evidence="7" id="KW-0472">Membrane</keyword>
<dbReference type="SUPFAM" id="SSF51306">
    <property type="entry name" value="LexA/Signal peptidase"/>
    <property type="match status" value="1"/>
</dbReference>
<dbReference type="CDD" id="cd06530">
    <property type="entry name" value="S26_SPase_I"/>
    <property type="match status" value="1"/>
</dbReference>
<feature type="active site" evidence="6">
    <location>
        <position position="52"/>
    </location>
</feature>
<proteinExistence type="inferred from homology"/>
<comment type="caution">
    <text evidence="9">The sequence shown here is derived from an EMBL/GenBank/DDBJ whole genome shotgun (WGS) entry which is preliminary data.</text>
</comment>
<dbReference type="GO" id="GO:0005886">
    <property type="term" value="C:plasma membrane"/>
    <property type="evidence" value="ECO:0007669"/>
    <property type="project" value="UniProtKB-SubCell"/>
</dbReference>
<keyword evidence="7" id="KW-1133">Transmembrane helix</keyword>
<dbReference type="Proteomes" id="UP000034076">
    <property type="component" value="Unassembled WGS sequence"/>
</dbReference>
<reference evidence="9 10" key="1">
    <citation type="submission" date="2015-04" db="EMBL/GenBank/DDBJ databases">
        <title>Draft genome sequence of bacteremic isolate Catabacter hongkongensis type strain HKU16T.</title>
        <authorList>
            <person name="Lau S.K."/>
            <person name="Teng J.L."/>
            <person name="Huang Y."/>
            <person name="Curreem S.O."/>
            <person name="Tsui S.K."/>
            <person name="Woo P.C."/>
        </authorList>
    </citation>
    <scope>NUCLEOTIDE SEQUENCE [LARGE SCALE GENOMIC DNA]</scope>
    <source>
        <strain evidence="9 10">HKU16</strain>
    </source>
</reference>
<evidence type="ECO:0000256" key="5">
    <source>
        <dbReference type="ARBA" id="ARBA00022801"/>
    </source>
</evidence>
<feature type="active site" evidence="6">
    <location>
        <position position="95"/>
    </location>
</feature>
<dbReference type="InterPro" id="IPR019758">
    <property type="entry name" value="Pept_S26A_signal_pept_1_CS"/>
</dbReference>
<dbReference type="STRING" id="270498.CHK_3006"/>
<dbReference type="Pfam" id="PF10502">
    <property type="entry name" value="Peptidase_S26"/>
    <property type="match status" value="1"/>
</dbReference>
<keyword evidence="5 7" id="KW-0378">Hydrolase</keyword>
<comment type="catalytic activity">
    <reaction evidence="1 7">
        <text>Cleavage of hydrophobic, N-terminal signal or leader sequences from secreted and periplasmic proteins.</text>
        <dbReference type="EC" id="3.4.21.89"/>
    </reaction>
</comment>
<evidence type="ECO:0000256" key="7">
    <source>
        <dbReference type="RuleBase" id="RU362042"/>
    </source>
</evidence>
<evidence type="ECO:0000256" key="2">
    <source>
        <dbReference type="ARBA" id="ARBA00004401"/>
    </source>
</evidence>
<keyword evidence="7" id="KW-0812">Transmembrane</keyword>
<comment type="subcellular location">
    <subcellularLocation>
        <location evidence="2">Cell membrane</location>
        <topology evidence="2">Single-pass type II membrane protein</topology>
    </subcellularLocation>
    <subcellularLocation>
        <location evidence="7">Membrane</location>
        <topology evidence="7">Single-pass type II membrane protein</topology>
    </subcellularLocation>
</comment>
<dbReference type="InterPro" id="IPR036286">
    <property type="entry name" value="LexA/Signal_pep-like_sf"/>
</dbReference>
<dbReference type="PANTHER" id="PTHR43390:SF1">
    <property type="entry name" value="CHLOROPLAST PROCESSING PEPTIDASE"/>
    <property type="match status" value="1"/>
</dbReference>
<evidence type="ECO:0000256" key="1">
    <source>
        <dbReference type="ARBA" id="ARBA00000677"/>
    </source>
</evidence>
<evidence type="ECO:0000259" key="8">
    <source>
        <dbReference type="Pfam" id="PF10502"/>
    </source>
</evidence>
<evidence type="ECO:0000313" key="10">
    <source>
        <dbReference type="Proteomes" id="UP000034076"/>
    </source>
</evidence>
<dbReference type="PATRIC" id="fig|270498.16.peg.3099"/>
<sequence length="184" mass="20411">MGRMKSRTQRTKARTEKKKAVWGWVIAIGVAVAVAFLVRAFLFEIIMVDGPSMQPTLHTDERLAVEKVSRYAGMPQRGDIIIVHYSDGTNNNYVKRAIGLPGDTVEIKDSVVYINGEALSEDYVSPAPYADMEAVVVPEDEVFVMGDNRANSMDSRMVGPIKHEQIVGHAMAVIFPFNEIRGLN</sequence>
<dbReference type="InterPro" id="IPR019757">
    <property type="entry name" value="Pept_S26A_signal_pept_1_Lys-AS"/>
</dbReference>
<evidence type="ECO:0000256" key="4">
    <source>
        <dbReference type="ARBA" id="ARBA00013208"/>
    </source>
</evidence>
<evidence type="ECO:0000256" key="3">
    <source>
        <dbReference type="ARBA" id="ARBA00009370"/>
    </source>
</evidence>
<keyword evidence="10" id="KW-1185">Reference proteome</keyword>
<accession>A0A0M2NAZ8</accession>
<feature type="transmembrane region" description="Helical" evidence="7">
    <location>
        <begin position="21"/>
        <end position="42"/>
    </location>
</feature>
<dbReference type="EC" id="3.4.21.89" evidence="4 7"/>
<dbReference type="NCBIfam" id="TIGR02227">
    <property type="entry name" value="sigpep_I_bact"/>
    <property type="match status" value="1"/>
</dbReference>
<name>A0A0M2NAZ8_9FIRM</name>
<dbReference type="GO" id="GO:0004252">
    <property type="term" value="F:serine-type endopeptidase activity"/>
    <property type="evidence" value="ECO:0007669"/>
    <property type="project" value="InterPro"/>
</dbReference>
<dbReference type="GO" id="GO:0006465">
    <property type="term" value="P:signal peptide processing"/>
    <property type="evidence" value="ECO:0007669"/>
    <property type="project" value="InterPro"/>
</dbReference>
<dbReference type="GO" id="GO:0009003">
    <property type="term" value="F:signal peptidase activity"/>
    <property type="evidence" value="ECO:0007669"/>
    <property type="project" value="UniProtKB-EC"/>
</dbReference>
<gene>
    <name evidence="9" type="ORF">CHK_3006</name>
</gene>
<dbReference type="RefSeq" id="WP_197408891.1">
    <property type="nucleotide sequence ID" value="NZ_CAUERS010000050.1"/>
</dbReference>
<evidence type="ECO:0000313" key="9">
    <source>
        <dbReference type="EMBL" id="KKI49428.1"/>
    </source>
</evidence>
<dbReference type="PANTHER" id="PTHR43390">
    <property type="entry name" value="SIGNAL PEPTIDASE I"/>
    <property type="match status" value="1"/>
</dbReference>